<evidence type="ECO:0000313" key="3">
    <source>
        <dbReference type="Proteomes" id="UP000696485"/>
    </source>
</evidence>
<protein>
    <submittedName>
        <fullName evidence="2">Uncharacterized protein</fullName>
    </submittedName>
</protein>
<dbReference type="EMBL" id="JAAAUY010000371">
    <property type="protein sequence ID" value="KAF9330767.1"/>
    <property type="molecule type" value="Genomic_DNA"/>
</dbReference>
<evidence type="ECO:0000313" key="2">
    <source>
        <dbReference type="EMBL" id="KAF9330767.1"/>
    </source>
</evidence>
<name>A0A9P5SJ72_9FUNG</name>
<feature type="compositionally biased region" description="Polar residues" evidence="1">
    <location>
        <begin position="193"/>
        <end position="211"/>
    </location>
</feature>
<keyword evidence="3" id="KW-1185">Reference proteome</keyword>
<evidence type="ECO:0000256" key="1">
    <source>
        <dbReference type="SAM" id="MobiDB-lite"/>
    </source>
</evidence>
<feature type="compositionally biased region" description="Acidic residues" evidence="1">
    <location>
        <begin position="137"/>
        <end position="156"/>
    </location>
</feature>
<reference evidence="2" key="1">
    <citation type="journal article" date="2020" name="Fungal Divers.">
        <title>Resolving the Mortierellaceae phylogeny through synthesis of multi-gene phylogenetics and phylogenomics.</title>
        <authorList>
            <person name="Vandepol N."/>
            <person name="Liber J."/>
            <person name="Desiro A."/>
            <person name="Na H."/>
            <person name="Kennedy M."/>
            <person name="Barry K."/>
            <person name="Grigoriev I.V."/>
            <person name="Miller A.N."/>
            <person name="O'Donnell K."/>
            <person name="Stajich J.E."/>
            <person name="Bonito G."/>
        </authorList>
    </citation>
    <scope>NUCLEOTIDE SEQUENCE</scope>
    <source>
        <strain evidence="2">NVP1</strain>
    </source>
</reference>
<dbReference type="AlphaFoldDB" id="A0A9P5SJ72"/>
<sequence>MISFTEFLLERRKRYDTFMDAFLDYHKHAGGLDLESMEAKYRALSHFHDNEDKQFDDEEEGDTRPPGFKGGDFDFGNYALDDLSAIDPSSMYSDYAASQMLQASIEAHLESHLARLQRKIKPADTMINKPVNQEAQPNDEQESYEEDMDNEDDDDRNDGRNDGIEKFGGKDIVTNVHMDGEDSLNKDAENEGQKNLQENLDQNLSQKSQANEYEELPDYETME</sequence>
<gene>
    <name evidence="2" type="ORF">BG006_006301</name>
</gene>
<dbReference type="Proteomes" id="UP000696485">
    <property type="component" value="Unassembled WGS sequence"/>
</dbReference>
<feature type="region of interest" description="Disordered" evidence="1">
    <location>
        <begin position="124"/>
        <end position="223"/>
    </location>
</feature>
<organism evidence="2 3">
    <name type="scientific">Podila minutissima</name>
    <dbReference type="NCBI Taxonomy" id="64525"/>
    <lineage>
        <taxon>Eukaryota</taxon>
        <taxon>Fungi</taxon>
        <taxon>Fungi incertae sedis</taxon>
        <taxon>Mucoromycota</taxon>
        <taxon>Mortierellomycotina</taxon>
        <taxon>Mortierellomycetes</taxon>
        <taxon>Mortierellales</taxon>
        <taxon>Mortierellaceae</taxon>
        <taxon>Podila</taxon>
    </lineage>
</organism>
<proteinExistence type="predicted"/>
<comment type="caution">
    <text evidence="2">The sequence shown here is derived from an EMBL/GenBank/DDBJ whole genome shotgun (WGS) entry which is preliminary data.</text>
</comment>
<feature type="compositionally biased region" description="Basic and acidic residues" evidence="1">
    <location>
        <begin position="157"/>
        <end position="169"/>
    </location>
</feature>
<accession>A0A9P5SJ72</accession>
<feature type="region of interest" description="Disordered" evidence="1">
    <location>
        <begin position="50"/>
        <end position="70"/>
    </location>
</feature>
<feature type="compositionally biased region" description="Basic and acidic residues" evidence="1">
    <location>
        <begin position="178"/>
        <end position="192"/>
    </location>
</feature>
<feature type="compositionally biased region" description="Acidic residues" evidence="1">
    <location>
        <begin position="212"/>
        <end position="223"/>
    </location>
</feature>